<evidence type="ECO:0000313" key="5">
    <source>
        <dbReference type="EMBL" id="TFE36744.1"/>
    </source>
</evidence>
<dbReference type="PANTHER" id="PTHR40392">
    <property type="entry name" value="2-PHOSPHO-L-LACTATE GUANYLYLTRANSFERASE"/>
    <property type="match status" value="1"/>
</dbReference>
<keyword evidence="2 5" id="KW-0548">Nucleotidyltransferase</keyword>
<dbReference type="GO" id="GO:0043814">
    <property type="term" value="F:phospholactate guanylyltransferase activity"/>
    <property type="evidence" value="ECO:0007669"/>
    <property type="project" value="UniProtKB-EC"/>
</dbReference>
<dbReference type="InterPro" id="IPR029044">
    <property type="entry name" value="Nucleotide-diphossugar_trans"/>
</dbReference>
<sequence>MIAWTAVMPFKAGADRKTRLAQLLSPAERLALSDELAAHVMHCLGAVQAVTERLILSPVEIEGFDAVWAKDDGRGLNKELDVLWTTKPTCPLLVVHGDLPFLTAKDVIALIEAAELQGSAIAPDRHGTGTNALALTSRKDFAFAFGPDSFRRHTEALGNNAAVILSDGLGFDLDTPDDFHDARLRMNIATYASRA</sequence>
<keyword evidence="1 5" id="KW-0808">Transferase</keyword>
<dbReference type="Gene3D" id="3.90.550.10">
    <property type="entry name" value="Spore Coat Polysaccharide Biosynthesis Protein SpsA, Chain A"/>
    <property type="match status" value="1"/>
</dbReference>
<comment type="caution">
    <text evidence="5">The sequence shown here is derived from an EMBL/GenBank/DDBJ whole genome shotgun (WGS) entry which is preliminary data.</text>
</comment>
<dbReference type="SUPFAM" id="SSF53448">
    <property type="entry name" value="Nucleotide-diphospho-sugar transferases"/>
    <property type="match status" value="1"/>
</dbReference>
<dbReference type="RefSeq" id="WP_121311187.1">
    <property type="nucleotide sequence ID" value="NZ_SNVI01000008.1"/>
</dbReference>
<organism evidence="5 6">
    <name type="scientific">Paraburkholderia dipogonis</name>
    <dbReference type="NCBI Taxonomy" id="1211383"/>
    <lineage>
        <taxon>Bacteria</taxon>
        <taxon>Pseudomonadati</taxon>
        <taxon>Pseudomonadota</taxon>
        <taxon>Betaproteobacteria</taxon>
        <taxon>Burkholderiales</taxon>
        <taxon>Burkholderiaceae</taxon>
        <taxon>Paraburkholderia</taxon>
    </lineage>
</organism>
<name>A0A4Y8MH79_9BURK</name>
<evidence type="ECO:0000256" key="3">
    <source>
        <dbReference type="ARBA" id="ARBA00022741"/>
    </source>
</evidence>
<gene>
    <name evidence="5" type="primary">cofC</name>
    <name evidence="5" type="ORF">E2553_44605</name>
</gene>
<keyword evidence="4" id="KW-0342">GTP-binding</keyword>
<dbReference type="Proteomes" id="UP000297385">
    <property type="component" value="Unassembled WGS sequence"/>
</dbReference>
<evidence type="ECO:0000256" key="2">
    <source>
        <dbReference type="ARBA" id="ARBA00022695"/>
    </source>
</evidence>
<dbReference type="Pfam" id="PF01983">
    <property type="entry name" value="CofC"/>
    <property type="match status" value="1"/>
</dbReference>
<dbReference type="EC" id="2.7.7.68" evidence="5"/>
<protein>
    <submittedName>
        <fullName evidence="5">2-phospho-L-lactate guanylyltransferase</fullName>
        <ecNumber evidence="5">2.7.7.68</ecNumber>
    </submittedName>
</protein>
<dbReference type="InterPro" id="IPR002835">
    <property type="entry name" value="CofC"/>
</dbReference>
<dbReference type="AlphaFoldDB" id="A0A4Y8MH79"/>
<evidence type="ECO:0000256" key="1">
    <source>
        <dbReference type="ARBA" id="ARBA00022679"/>
    </source>
</evidence>
<evidence type="ECO:0000313" key="6">
    <source>
        <dbReference type="Proteomes" id="UP000297385"/>
    </source>
</evidence>
<keyword evidence="3" id="KW-0547">Nucleotide-binding</keyword>
<proteinExistence type="predicted"/>
<accession>A0A4Y8MH79</accession>
<dbReference type="EMBL" id="SNVI01000008">
    <property type="protein sequence ID" value="TFE36744.1"/>
    <property type="molecule type" value="Genomic_DNA"/>
</dbReference>
<dbReference type="PANTHER" id="PTHR40392:SF1">
    <property type="entry name" value="2-PHOSPHO-L-LACTATE GUANYLYLTRANSFERASE"/>
    <property type="match status" value="1"/>
</dbReference>
<dbReference type="GO" id="GO:0005525">
    <property type="term" value="F:GTP binding"/>
    <property type="evidence" value="ECO:0007669"/>
    <property type="project" value="UniProtKB-KW"/>
</dbReference>
<evidence type="ECO:0000256" key="4">
    <source>
        <dbReference type="ARBA" id="ARBA00023134"/>
    </source>
</evidence>
<reference evidence="5 6" key="1">
    <citation type="submission" date="2019-03" db="EMBL/GenBank/DDBJ databases">
        <title>Complete Genome Sequence of Paraburkholderia dipogonis ICMP 19430T, a Nitrogen-fixing Symbiont of the South African Invasive Legume Dipogon lignosus in New Zealand.</title>
        <authorList>
            <person name="De Meyer S.E."/>
        </authorList>
    </citation>
    <scope>NUCLEOTIDE SEQUENCE [LARGE SCALE GENOMIC DNA]</scope>
    <source>
        <strain evidence="5 6">ICMP 19430</strain>
    </source>
</reference>
<dbReference type="NCBIfam" id="TIGR03552">
    <property type="entry name" value="F420_cofC"/>
    <property type="match status" value="1"/>
</dbReference>